<accession>A0A1Q2YHA4</accession>
<dbReference type="InterPro" id="IPR012677">
    <property type="entry name" value="Nucleotide-bd_a/b_plait_sf"/>
</dbReference>
<dbReference type="AlphaFoldDB" id="A0A1Q2YHA4"/>
<dbReference type="GO" id="GO:0003723">
    <property type="term" value="F:RNA binding"/>
    <property type="evidence" value="ECO:0007669"/>
    <property type="project" value="UniProtKB-UniRule"/>
</dbReference>
<dbReference type="SUPFAM" id="SSF54928">
    <property type="entry name" value="RNA-binding domain, RBD"/>
    <property type="match status" value="1"/>
</dbReference>
<feature type="region of interest" description="Disordered" evidence="2">
    <location>
        <begin position="241"/>
        <end position="286"/>
    </location>
</feature>
<dbReference type="PROSITE" id="PS50102">
    <property type="entry name" value="RRM"/>
    <property type="match status" value="1"/>
</dbReference>
<dbReference type="Pfam" id="PF00076">
    <property type="entry name" value="RRM_1"/>
    <property type="match status" value="1"/>
</dbReference>
<sequence length="306" mass="32871">MTTITASQIPVSVPESKIKEFFSFCGKIKDIEVLDKTEKTKTIRVQFEKASAVSTALLLNGAEFEGSQIEVKEDFASGAAAGVGADASAGEKDVAGESGKGDSDIDQESKPKSTIIAELLANGYVLQSSLVEKAVDFDQQHGITDRFRDFISGLDQKYHLQEKNQQIVNQANSSLGQAYDQANSQWGLESHWNQGMRTLNSYLDRFKKDKYGSQVHDFYTNAAKDAKAVNDEALRLAELKKKQTASQEDAGTGADSGAANSEGPKTGAPTTGEAKQQTTVFPVINTITPDSSSAAAASFAPLEEKK</sequence>
<dbReference type="Proteomes" id="UP000186136">
    <property type="component" value="Unassembled WGS sequence"/>
</dbReference>
<feature type="compositionally biased region" description="Basic and acidic residues" evidence="2">
    <location>
        <begin position="89"/>
        <end position="109"/>
    </location>
</feature>
<proteinExistence type="predicted"/>
<dbReference type="PANTHER" id="PTHR32343">
    <property type="entry name" value="SERINE/ARGININE-RICH SPLICING FACTOR"/>
    <property type="match status" value="1"/>
</dbReference>
<evidence type="ECO:0000313" key="5">
    <source>
        <dbReference type="Proteomes" id="UP000186136"/>
    </source>
</evidence>
<comment type="caution">
    <text evidence="4">The sequence shown here is derived from an EMBL/GenBank/DDBJ whole genome shotgun (WGS) entry which is preliminary data.</text>
</comment>
<evidence type="ECO:0000259" key="3">
    <source>
        <dbReference type="PROSITE" id="PS50102"/>
    </source>
</evidence>
<evidence type="ECO:0000313" key="4">
    <source>
        <dbReference type="EMBL" id="GAV28908.1"/>
    </source>
</evidence>
<dbReference type="PANTHER" id="PTHR32343:SF10">
    <property type="entry name" value="RNA-BINDING REGION RNP-1 DOMAIN-CONTAINING PROTEIN"/>
    <property type="match status" value="1"/>
</dbReference>
<dbReference type="InterPro" id="IPR000504">
    <property type="entry name" value="RRM_dom"/>
</dbReference>
<dbReference type="OrthoDB" id="7763451at2759"/>
<keyword evidence="5" id="KW-1185">Reference proteome</keyword>
<evidence type="ECO:0000256" key="1">
    <source>
        <dbReference type="PROSITE-ProRule" id="PRU00176"/>
    </source>
</evidence>
<name>A0A1Q2YHA4_9ASCO</name>
<feature type="compositionally biased region" description="Polar residues" evidence="2">
    <location>
        <begin position="273"/>
        <end position="286"/>
    </location>
</feature>
<protein>
    <recommendedName>
        <fullName evidence="3">RRM domain-containing protein</fullName>
    </recommendedName>
</protein>
<feature type="domain" description="RRM" evidence="3">
    <location>
        <begin position="2"/>
        <end position="76"/>
    </location>
</feature>
<dbReference type="EMBL" id="BDGI01000090">
    <property type="protein sequence ID" value="GAV28908.1"/>
    <property type="molecule type" value="Genomic_DNA"/>
</dbReference>
<dbReference type="Gene3D" id="3.30.70.330">
    <property type="match status" value="1"/>
</dbReference>
<reference evidence="4 5" key="1">
    <citation type="submission" date="2016-08" db="EMBL/GenBank/DDBJ databases">
        <title>Whole genome shotgun sequence of Pichia membranifaciens KS47-1.</title>
        <authorList>
            <person name="Konishi M."/>
            <person name="Ishida M."/>
            <person name="Arakawa T."/>
            <person name="Kato Y."/>
            <person name="Horiuchi J."/>
        </authorList>
    </citation>
    <scope>NUCLEOTIDE SEQUENCE [LARGE SCALE GENOMIC DNA]</scope>
    <source>
        <strain evidence="4 5">KS47-1</strain>
    </source>
</reference>
<evidence type="ECO:0000256" key="2">
    <source>
        <dbReference type="SAM" id="MobiDB-lite"/>
    </source>
</evidence>
<gene>
    <name evidence="4" type="ORF">PMKS-002386</name>
</gene>
<dbReference type="InterPro" id="IPR035979">
    <property type="entry name" value="RBD_domain_sf"/>
</dbReference>
<dbReference type="SMART" id="SM00360">
    <property type="entry name" value="RRM"/>
    <property type="match status" value="1"/>
</dbReference>
<organism evidence="4 5">
    <name type="scientific">Pichia membranifaciens</name>
    <dbReference type="NCBI Taxonomy" id="4926"/>
    <lineage>
        <taxon>Eukaryota</taxon>
        <taxon>Fungi</taxon>
        <taxon>Dikarya</taxon>
        <taxon>Ascomycota</taxon>
        <taxon>Saccharomycotina</taxon>
        <taxon>Pichiomycetes</taxon>
        <taxon>Pichiales</taxon>
        <taxon>Pichiaceae</taxon>
        <taxon>Pichia</taxon>
    </lineage>
</organism>
<feature type="region of interest" description="Disordered" evidence="2">
    <location>
        <begin position="86"/>
        <end position="109"/>
    </location>
</feature>
<keyword evidence="1" id="KW-0694">RNA-binding</keyword>